<dbReference type="SMART" id="SM00493">
    <property type="entry name" value="TOPRIM"/>
    <property type="match status" value="1"/>
</dbReference>
<dbReference type="FunFam" id="1.10.290.10:FF:000001">
    <property type="entry name" value="DNA topoisomerase"/>
    <property type="match status" value="1"/>
</dbReference>
<dbReference type="PANTHER" id="PTHR11390:SF21">
    <property type="entry name" value="DNA TOPOISOMERASE 3-ALPHA"/>
    <property type="match status" value="1"/>
</dbReference>
<evidence type="ECO:0000256" key="5">
    <source>
        <dbReference type="ARBA" id="ARBA00022771"/>
    </source>
</evidence>
<dbReference type="SMART" id="SM00436">
    <property type="entry name" value="TOP1Bc"/>
    <property type="match status" value="1"/>
</dbReference>
<reference evidence="17" key="1">
    <citation type="submission" date="2021-05" db="EMBL/GenBank/DDBJ databases">
        <authorList>
            <person name="Alioto T."/>
            <person name="Alioto T."/>
            <person name="Gomez Garrido J."/>
        </authorList>
    </citation>
    <scope>NUCLEOTIDE SEQUENCE</scope>
</reference>
<dbReference type="GO" id="GO:0008270">
    <property type="term" value="F:zinc ion binding"/>
    <property type="evidence" value="ECO:0007669"/>
    <property type="project" value="UniProtKB-KW"/>
</dbReference>
<dbReference type="InterPro" id="IPR013497">
    <property type="entry name" value="Topo_IA_cen"/>
</dbReference>
<dbReference type="FunFam" id="1.10.460.10:FF:000003">
    <property type="entry name" value="DNA topoisomerase"/>
    <property type="match status" value="1"/>
</dbReference>
<dbReference type="InterPro" id="IPR034144">
    <property type="entry name" value="TOPRIM_TopoIII"/>
</dbReference>
<dbReference type="Gene3D" id="3.30.65.10">
    <property type="entry name" value="Bacterial Topoisomerase I, domain 1"/>
    <property type="match status" value="1"/>
</dbReference>
<comment type="similarity">
    <text evidence="2 12">Belongs to the type IA topoisomerase family.</text>
</comment>
<evidence type="ECO:0000256" key="6">
    <source>
        <dbReference type="ARBA" id="ARBA00022833"/>
    </source>
</evidence>
<dbReference type="GO" id="GO:0005634">
    <property type="term" value="C:nucleus"/>
    <property type="evidence" value="ECO:0007669"/>
    <property type="project" value="TreeGrafter"/>
</dbReference>
<keyword evidence="7 12" id="KW-0799">Topoisomerase</keyword>
<dbReference type="InterPro" id="IPR023406">
    <property type="entry name" value="Topo_IA_AS"/>
</dbReference>
<dbReference type="InterPro" id="IPR000380">
    <property type="entry name" value="Topo_IA"/>
</dbReference>
<dbReference type="GO" id="GO:0003677">
    <property type="term" value="F:DNA binding"/>
    <property type="evidence" value="ECO:0007669"/>
    <property type="project" value="UniProtKB-KW"/>
</dbReference>
<proteinExistence type="inferred from homology"/>
<dbReference type="Gene3D" id="1.10.290.10">
    <property type="entry name" value="Topoisomerase I, domain 4"/>
    <property type="match status" value="1"/>
</dbReference>
<accession>A0A8D8QJG0</accession>
<dbReference type="EMBL" id="HBUF01080046">
    <property type="protein sequence ID" value="CAG6632533.1"/>
    <property type="molecule type" value="Transcribed_RNA"/>
</dbReference>
<keyword evidence="4" id="KW-0479">Metal-binding</keyword>
<organism evidence="17">
    <name type="scientific">Cacopsylla melanoneura</name>
    <dbReference type="NCBI Taxonomy" id="428564"/>
    <lineage>
        <taxon>Eukaryota</taxon>
        <taxon>Metazoa</taxon>
        <taxon>Ecdysozoa</taxon>
        <taxon>Arthropoda</taxon>
        <taxon>Hexapoda</taxon>
        <taxon>Insecta</taxon>
        <taxon>Pterygota</taxon>
        <taxon>Neoptera</taxon>
        <taxon>Paraneoptera</taxon>
        <taxon>Hemiptera</taxon>
        <taxon>Sternorrhyncha</taxon>
        <taxon>Psylloidea</taxon>
        <taxon>Psyllidae</taxon>
        <taxon>Psyllinae</taxon>
        <taxon>Cacopsylla</taxon>
    </lineage>
</organism>
<dbReference type="Gene3D" id="1.10.460.10">
    <property type="entry name" value="Topoisomerase I, domain 2"/>
    <property type="match status" value="1"/>
</dbReference>
<name>A0A8D8QJG0_9HEMI</name>
<dbReference type="SUPFAM" id="SSF56712">
    <property type="entry name" value="Prokaryotic type I DNA topoisomerase"/>
    <property type="match status" value="1"/>
</dbReference>
<dbReference type="CDD" id="cd03362">
    <property type="entry name" value="TOPRIM_TopoIA_TopoIII"/>
    <property type="match status" value="1"/>
</dbReference>
<dbReference type="InterPro" id="IPR013825">
    <property type="entry name" value="Topo_IA_cen_sub2"/>
</dbReference>
<dbReference type="InterPro" id="IPR006171">
    <property type="entry name" value="TOPRIM_dom"/>
</dbReference>
<protein>
    <recommendedName>
        <fullName evidence="3 12">DNA topoisomerase</fullName>
        <ecNumber evidence="3 12">5.6.2.1</ecNumber>
    </recommendedName>
</protein>
<dbReference type="InterPro" id="IPR003602">
    <property type="entry name" value="Topo_IA_DNA-bd_dom"/>
</dbReference>
<dbReference type="InterPro" id="IPR013826">
    <property type="entry name" value="Topo_IA_cen_sub3"/>
</dbReference>
<evidence type="ECO:0000259" key="15">
    <source>
        <dbReference type="PROSITE" id="PS51999"/>
    </source>
</evidence>
<dbReference type="Pfam" id="PF06839">
    <property type="entry name" value="Zn_ribbon_GRF"/>
    <property type="match status" value="1"/>
</dbReference>
<feature type="compositionally biased region" description="Low complexity" evidence="13">
    <location>
        <begin position="763"/>
        <end position="793"/>
    </location>
</feature>
<evidence type="ECO:0000256" key="9">
    <source>
        <dbReference type="ARBA" id="ARBA00023235"/>
    </source>
</evidence>
<dbReference type="EC" id="5.6.2.1" evidence="3 12"/>
<dbReference type="Gene3D" id="2.70.20.10">
    <property type="entry name" value="Topoisomerase I, domain 3"/>
    <property type="match status" value="1"/>
</dbReference>
<dbReference type="InterPro" id="IPR010666">
    <property type="entry name" value="Znf_GRF"/>
</dbReference>
<dbReference type="GO" id="GO:0031422">
    <property type="term" value="C:RecQ family helicase-topoisomerase III complex"/>
    <property type="evidence" value="ECO:0007669"/>
    <property type="project" value="TreeGrafter"/>
</dbReference>
<evidence type="ECO:0000256" key="13">
    <source>
        <dbReference type="SAM" id="MobiDB-lite"/>
    </source>
</evidence>
<dbReference type="GO" id="GO:0003917">
    <property type="term" value="F:DNA topoisomerase type I (single strand cut, ATP-independent) activity"/>
    <property type="evidence" value="ECO:0007669"/>
    <property type="project" value="UniProtKB-EC"/>
</dbReference>
<evidence type="ECO:0000256" key="4">
    <source>
        <dbReference type="ARBA" id="ARBA00022723"/>
    </source>
</evidence>
<dbReference type="PRINTS" id="PR00417">
    <property type="entry name" value="PRTPISMRASEI"/>
</dbReference>
<keyword evidence="6" id="KW-0862">Zinc</keyword>
<dbReference type="PROSITE" id="PS00396">
    <property type="entry name" value="TOPO_IA_1"/>
    <property type="match status" value="1"/>
</dbReference>
<dbReference type="PANTHER" id="PTHR11390">
    <property type="entry name" value="PROKARYOTIC DNA TOPOISOMERASE"/>
    <property type="match status" value="1"/>
</dbReference>
<evidence type="ECO:0000259" key="16">
    <source>
        <dbReference type="PROSITE" id="PS52039"/>
    </source>
</evidence>
<comment type="catalytic activity">
    <reaction evidence="1 12">
        <text>ATP-independent breakage of single-stranded DNA, followed by passage and rejoining.</text>
        <dbReference type="EC" id="5.6.2.1"/>
    </reaction>
</comment>
<feature type="region of interest" description="Disordered" evidence="13">
    <location>
        <begin position="760"/>
        <end position="879"/>
    </location>
</feature>
<dbReference type="Gene3D" id="3.40.50.140">
    <property type="match status" value="1"/>
</dbReference>
<feature type="compositionally biased region" description="Low complexity" evidence="13">
    <location>
        <begin position="806"/>
        <end position="832"/>
    </location>
</feature>
<dbReference type="InterPro" id="IPR013824">
    <property type="entry name" value="Topo_IA_cen_sub1"/>
</dbReference>
<feature type="region of interest" description="Disordered" evidence="13">
    <location>
        <begin position="402"/>
        <end position="430"/>
    </location>
</feature>
<dbReference type="InterPro" id="IPR003601">
    <property type="entry name" value="Topo_IA_2"/>
</dbReference>
<dbReference type="InterPro" id="IPR023405">
    <property type="entry name" value="Topo_IA_core_domain"/>
</dbReference>
<dbReference type="GO" id="GO:0006281">
    <property type="term" value="P:DNA repair"/>
    <property type="evidence" value="ECO:0007669"/>
    <property type="project" value="TreeGrafter"/>
</dbReference>
<comment type="function">
    <text evidence="12">Introduces a single-strand break via transesterification at a target site in duplex DNA. Releases the supercoiling and torsional tension of DNA introduced during the DNA replication and transcription by transiently cleaving and rejoining one strand of the DNA duplex. The scissile phosphodiester is attacked by the catalytic tyrosine of the enzyme, resulting in the formation of a DNA-(5'-phosphotyrosyl)-enzyme intermediate and the expulsion of a 3'-OH DNA strand.</text>
</comment>
<comment type="function">
    <text evidence="10">Releases the supercoiling and torsional tension of DNA introduced during the DNA replication and transcription by transiently cleaving and rejoining one strand of the DNA duplex. Introduces a single-strand break via transesterification at a target site in duplex DNA. The scissile phosphodiester is attacked by the catalytic tyrosine of the enzyme, resulting in the formation of a DNA-(5'-phosphotyrosyl)-enzyme intermediate and the expulsion of a 3'-OH DNA strand. The free DNA strand than undergoes passage around the unbroken strand thus removing DNA supercoils. Finally, in the religation step, the DNA 3'-OH attacks the covalent intermediate to expel the active-site tyrosine and restore the DNA phosphodiester backbone. Weakly relaxes negative supercoils and displays a distinct preference for binding single-stranded DNA.</text>
</comment>
<evidence type="ECO:0000256" key="3">
    <source>
        <dbReference type="ARBA" id="ARBA00012891"/>
    </source>
</evidence>
<evidence type="ECO:0000256" key="10">
    <source>
        <dbReference type="ARBA" id="ARBA00056363"/>
    </source>
</evidence>
<dbReference type="GO" id="GO:0006265">
    <property type="term" value="P:DNA topological change"/>
    <property type="evidence" value="ECO:0007669"/>
    <property type="project" value="InterPro"/>
</dbReference>
<feature type="compositionally biased region" description="Polar residues" evidence="13">
    <location>
        <begin position="794"/>
        <end position="805"/>
    </location>
</feature>
<dbReference type="GO" id="GO:0006310">
    <property type="term" value="P:DNA recombination"/>
    <property type="evidence" value="ECO:0007669"/>
    <property type="project" value="TreeGrafter"/>
</dbReference>
<evidence type="ECO:0000256" key="2">
    <source>
        <dbReference type="ARBA" id="ARBA00009446"/>
    </source>
</evidence>
<feature type="domain" description="Topo IA-type catalytic" evidence="16">
    <location>
        <begin position="202"/>
        <end position="621"/>
    </location>
</feature>
<keyword evidence="9 12" id="KW-0413">Isomerase</keyword>
<dbReference type="AlphaFoldDB" id="A0A8D8QJG0"/>
<feature type="domain" description="GRF-type" evidence="15">
    <location>
        <begin position="887"/>
        <end position="931"/>
    </location>
</feature>
<dbReference type="PROSITE" id="PS52039">
    <property type="entry name" value="TOPO_IA_2"/>
    <property type="match status" value="1"/>
</dbReference>
<dbReference type="PROSITE" id="PS50880">
    <property type="entry name" value="TOPRIM"/>
    <property type="match status" value="1"/>
</dbReference>
<dbReference type="EMBL" id="HBUF01080047">
    <property type="protein sequence ID" value="CAG6632534.1"/>
    <property type="molecule type" value="Transcribed_RNA"/>
</dbReference>
<feature type="compositionally biased region" description="Low complexity" evidence="13">
    <location>
        <begin position="840"/>
        <end position="861"/>
    </location>
</feature>
<evidence type="ECO:0000256" key="11">
    <source>
        <dbReference type="PROSITE-ProRule" id="PRU01343"/>
    </source>
</evidence>
<keyword evidence="5 11" id="KW-0863">Zinc-finger</keyword>
<keyword evidence="8 12" id="KW-0238">DNA-binding</keyword>
<evidence type="ECO:0000256" key="8">
    <source>
        <dbReference type="ARBA" id="ARBA00023125"/>
    </source>
</evidence>
<dbReference type="Pfam" id="PF01751">
    <property type="entry name" value="Toprim"/>
    <property type="match status" value="1"/>
</dbReference>
<dbReference type="Pfam" id="PF01131">
    <property type="entry name" value="Topoisom_bac"/>
    <property type="match status" value="1"/>
</dbReference>
<feature type="domain" description="Toprim" evidence="14">
    <location>
        <begin position="39"/>
        <end position="183"/>
    </location>
</feature>
<evidence type="ECO:0000313" key="17">
    <source>
        <dbReference type="EMBL" id="CAG6632534.1"/>
    </source>
</evidence>
<dbReference type="SMART" id="SM00437">
    <property type="entry name" value="TOP1Ac"/>
    <property type="match status" value="1"/>
</dbReference>
<evidence type="ECO:0000256" key="7">
    <source>
        <dbReference type="ARBA" id="ARBA00023029"/>
    </source>
</evidence>
<dbReference type="CDD" id="cd00186">
    <property type="entry name" value="TOP1Ac"/>
    <property type="match status" value="1"/>
</dbReference>
<dbReference type="PROSITE" id="PS51999">
    <property type="entry name" value="ZF_GRF"/>
    <property type="match status" value="1"/>
</dbReference>
<evidence type="ECO:0000256" key="12">
    <source>
        <dbReference type="RuleBase" id="RU362092"/>
    </source>
</evidence>
<evidence type="ECO:0000259" key="14">
    <source>
        <dbReference type="PROSITE" id="PS50880"/>
    </source>
</evidence>
<evidence type="ECO:0000256" key="1">
    <source>
        <dbReference type="ARBA" id="ARBA00000213"/>
    </source>
</evidence>
<dbReference type="FunFam" id="3.40.50.140:FF:000003">
    <property type="entry name" value="DNA topoisomerase"/>
    <property type="match status" value="1"/>
</dbReference>
<sequence length="1010" mass="112342">MLIKLSRTLSFTQFVKTSQFFLNVVSVNFTTKAPVKKMKVLNVAEKNDAAKNIAGFLSNGNSRRREGFSKFNKIYEFDFNFRGSPCTMVMTSVSGHLLTHEFVGHYRSWNSCSPVDLFDAPVQLICPSNYENIKKTLEREIRSCDVLVIWTDCDREGENIGFEIIKVCKEVKRNLQTVLRAKFSEITGQSVRRAMATLSEPNQRLSDAVLVRSELDLRIGAAFTRFQTLRLKRVFPEILGDSLISYGSCQFPTLGFVVERYKEIERFVSEKFWKLKVTHELNELCVEFAWKRVRLFDELFVKVLLERCLENKTATVMEVTNKQKNKWRPIPLDTVELEKMGSKKLSMSAKETLAVAEKLYTQGYISYPRTETNIFPKELNLTNLVQLQTGDPRWGDFASRVLNEGGPHPRQGKKSDEAHPPIHPTKHGQLNGNEGKVYEFIVRHFLACVSKDAIGHETKVNIDINNEQFTASGLVILERNYLDVYVYERWTGKEIHNYQRGQRFEPSSIEMTEGQTTAPNLLTEPELITLMEKHGIGTDATFAEHIETIKSREYVGLADGIHFIPGQLGAGLVDGYDEMGFEMSKPHLRSELEADLKRICEGTKEPGVVLAEQVAKYKEVFQLAWRQAIKLDEALAKWFQVENTAVPQQDIEQSMAGPAPVLKCPLCRLNMSLKTRTNGTFYLGCAGYPACKCALWFPNNVIGVTLTDQTCPNCGPNVKMVKLNFKPGSALPYFPNEYITCVNGCDRDLVDYLDIRLPAPGDSTSTGSGSNFSGSNSTSTTNSSRGVSNRSTVPSSNGSNRTTAPSNNGSNRSTTSSSSGYLSGLSSTRSTTAPPPPSAPSSNYSSNSNGFGNSSRSSTTSRPVARVPSPSRAGGAGATGASDEIVCLCNELAVKLTVTKESANKGRKFYVCAKQRDTPGRCNFFLWDDVGPQPPAPQGYDGGGGGGGYGYTAGNQGKSNLSSLAWFGDLLSLSAKDEEEMKKMKIKEEDTDEEEERRYTRNERKKVIFI</sequence>